<evidence type="ECO:0000313" key="3">
    <source>
        <dbReference type="EMBL" id="CAL6017158.1"/>
    </source>
</evidence>
<feature type="compositionally biased region" description="Polar residues" evidence="1">
    <location>
        <begin position="64"/>
        <end position="81"/>
    </location>
</feature>
<sequence length="140" mass="16063">MQRTLNKQPNLLLPPPRAPSKSETKDPKNSQKSLLYNLSYKNQSLFDISEHSQSQAPSFIEPQPIQQQDTTNDNSSQSVSQFVCWDQSSRKEVKMYTESTSKNGRKLNNITIKTAENGENSEKEPRGVEDELFDFMFMDL</sequence>
<feature type="region of interest" description="Disordered" evidence="1">
    <location>
        <begin position="1"/>
        <end position="33"/>
    </location>
</feature>
<feature type="compositionally biased region" description="Polar residues" evidence="1">
    <location>
        <begin position="47"/>
        <end position="57"/>
    </location>
</feature>
<feature type="compositionally biased region" description="Low complexity" evidence="1">
    <location>
        <begin position="1"/>
        <end position="11"/>
    </location>
</feature>
<feature type="compositionally biased region" description="Basic and acidic residues" evidence="1">
    <location>
        <begin position="20"/>
        <end position="29"/>
    </location>
</feature>
<reference evidence="3 4" key="2">
    <citation type="submission" date="2024-07" db="EMBL/GenBank/DDBJ databases">
        <authorList>
            <person name="Akdeniz Z."/>
        </authorList>
    </citation>
    <scope>NUCLEOTIDE SEQUENCE [LARGE SCALE GENOMIC DNA]</scope>
</reference>
<evidence type="ECO:0000313" key="4">
    <source>
        <dbReference type="Proteomes" id="UP001642409"/>
    </source>
</evidence>
<dbReference type="Proteomes" id="UP001642409">
    <property type="component" value="Unassembled WGS sequence"/>
</dbReference>
<evidence type="ECO:0000313" key="2">
    <source>
        <dbReference type="EMBL" id="CAI9940236.1"/>
    </source>
</evidence>
<gene>
    <name evidence="3" type="ORF">HINF_LOCUS25851</name>
    <name evidence="2" type="ORF">HINF_LOCUS27881</name>
</gene>
<keyword evidence="4" id="KW-1185">Reference proteome</keyword>
<protein>
    <submittedName>
        <fullName evidence="3">Hypothetical_protein</fullName>
    </submittedName>
</protein>
<accession>A0AA86PKP3</accession>
<dbReference type="AlphaFoldDB" id="A0AA86PKP3"/>
<dbReference type="EMBL" id="CATOUU010000675">
    <property type="protein sequence ID" value="CAI9940236.1"/>
    <property type="molecule type" value="Genomic_DNA"/>
</dbReference>
<name>A0AA86PKP3_9EUKA</name>
<dbReference type="EMBL" id="CAXDID020000078">
    <property type="protein sequence ID" value="CAL6017158.1"/>
    <property type="molecule type" value="Genomic_DNA"/>
</dbReference>
<organism evidence="2">
    <name type="scientific">Hexamita inflata</name>
    <dbReference type="NCBI Taxonomy" id="28002"/>
    <lineage>
        <taxon>Eukaryota</taxon>
        <taxon>Metamonada</taxon>
        <taxon>Diplomonadida</taxon>
        <taxon>Hexamitidae</taxon>
        <taxon>Hexamitinae</taxon>
        <taxon>Hexamita</taxon>
    </lineage>
</organism>
<evidence type="ECO:0000256" key="1">
    <source>
        <dbReference type="SAM" id="MobiDB-lite"/>
    </source>
</evidence>
<feature type="region of interest" description="Disordered" evidence="1">
    <location>
        <begin position="47"/>
        <end position="81"/>
    </location>
</feature>
<comment type="caution">
    <text evidence="2">The sequence shown here is derived from an EMBL/GenBank/DDBJ whole genome shotgun (WGS) entry which is preliminary data.</text>
</comment>
<proteinExistence type="predicted"/>
<reference evidence="2" key="1">
    <citation type="submission" date="2023-06" db="EMBL/GenBank/DDBJ databases">
        <authorList>
            <person name="Kurt Z."/>
        </authorList>
    </citation>
    <scope>NUCLEOTIDE SEQUENCE</scope>
</reference>